<reference evidence="1 4" key="3">
    <citation type="journal article" date="2020" name="J. Nat. Prod.">
        <title>Genomics-Metabolomics Profiling Disclosed Marine Vibrio spartinae 3.6 as a Producer of a New Branched Side Chain Prodigiosin.</title>
        <authorList>
            <person name="Vitale G.A."/>
            <person name="Sciarretta M."/>
            <person name="Palma Esposito F."/>
            <person name="January G.G."/>
            <person name="Giaccio M."/>
            <person name="Bunk B."/>
            <person name="Sproer C."/>
            <person name="Bajerski F."/>
            <person name="Power D."/>
            <person name="Festa C."/>
            <person name="Monti M.C."/>
            <person name="D'Auria M.V."/>
            <person name="de Pascale D."/>
        </authorList>
    </citation>
    <scope>NUCLEOTIDE SEQUENCE [LARGE SCALE GENOMIC DNA]</scope>
    <source>
        <strain evidence="1 4">3.6</strain>
    </source>
</reference>
<dbReference type="AlphaFoldDB" id="A0A1N6M7G3"/>
<dbReference type="EMBL" id="CP046268">
    <property type="protein sequence ID" value="QMV14123.1"/>
    <property type="molecule type" value="Genomic_DNA"/>
</dbReference>
<dbReference type="EMBL" id="FSSB01000018">
    <property type="protein sequence ID" value="SIO95388.1"/>
    <property type="molecule type" value="Genomic_DNA"/>
</dbReference>
<sequence>MSPFEHSGALREANRLIEQALATGQNHLDLSQLNLRQLPPQLEKLSQQLTSLNVSTEA</sequence>
<keyword evidence="4" id="KW-1185">Reference proteome</keyword>
<protein>
    <submittedName>
        <fullName evidence="2">Uncharacterized protein</fullName>
    </submittedName>
</protein>
<evidence type="ECO:0000313" key="2">
    <source>
        <dbReference type="EMBL" id="SIO95388.1"/>
    </source>
</evidence>
<evidence type="ECO:0000313" key="4">
    <source>
        <dbReference type="Proteomes" id="UP000515264"/>
    </source>
</evidence>
<organism evidence="2 3">
    <name type="scientific">Vibrio spartinae</name>
    <dbReference type="NCBI Taxonomy" id="1918945"/>
    <lineage>
        <taxon>Bacteria</taxon>
        <taxon>Pseudomonadati</taxon>
        <taxon>Pseudomonadota</taxon>
        <taxon>Gammaproteobacteria</taxon>
        <taxon>Vibrionales</taxon>
        <taxon>Vibrionaceae</taxon>
        <taxon>Vibrio</taxon>
    </lineage>
</organism>
<dbReference type="Proteomes" id="UP000515264">
    <property type="component" value="Chromosome 1"/>
</dbReference>
<evidence type="ECO:0000313" key="1">
    <source>
        <dbReference type="EMBL" id="QMV14123.1"/>
    </source>
</evidence>
<dbReference type="Proteomes" id="UP000184774">
    <property type="component" value="Unassembled WGS sequence"/>
</dbReference>
<accession>A0A1N6M7G3</accession>
<reference evidence="1" key="2">
    <citation type="submission" date="2019-11" db="EMBL/GenBank/DDBJ databases">
        <authorList>
            <person name="January G."/>
            <person name="Bunk B."/>
        </authorList>
    </citation>
    <scope>NUCLEOTIDE SEQUENCE</scope>
    <source>
        <strain evidence="1">3.6</strain>
    </source>
</reference>
<proteinExistence type="predicted"/>
<name>A0A1N6M7G3_9VIBR</name>
<evidence type="ECO:0000313" key="3">
    <source>
        <dbReference type="Proteomes" id="UP000184774"/>
    </source>
</evidence>
<gene>
    <name evidence="2" type="ORF">VSP9026_03131</name>
    <name evidence="1" type="ORF">Vspart_01372</name>
</gene>
<reference evidence="2 3" key="1">
    <citation type="submission" date="2016-12" db="EMBL/GenBank/DDBJ databases">
        <authorList>
            <person name="Song W.-J."/>
            <person name="Kurnit D.M."/>
        </authorList>
    </citation>
    <scope>NUCLEOTIDE SEQUENCE [LARGE SCALE GENOMIC DNA]</scope>
    <source>
        <strain evidence="2 3">CECT 9026</strain>
    </source>
</reference>